<evidence type="ECO:0000256" key="5">
    <source>
        <dbReference type="ARBA" id="ARBA00022695"/>
    </source>
</evidence>
<dbReference type="PANTHER" id="PTHR43197:SF1">
    <property type="entry name" value="UTP--GLUCOSE-1-PHOSPHATE URIDYLYLTRANSFERASE"/>
    <property type="match status" value="1"/>
</dbReference>
<feature type="domain" description="Nucleotidyl transferase" evidence="9">
    <location>
        <begin position="11"/>
        <end position="272"/>
    </location>
</feature>
<dbReference type="Pfam" id="PF00483">
    <property type="entry name" value="NTP_transferase"/>
    <property type="match status" value="1"/>
</dbReference>
<dbReference type="NCBIfam" id="TIGR01099">
    <property type="entry name" value="galU"/>
    <property type="match status" value="1"/>
</dbReference>
<dbReference type="InterPro" id="IPR005835">
    <property type="entry name" value="NTP_transferase_dom"/>
</dbReference>
<dbReference type="Proteomes" id="UP000050874">
    <property type="component" value="Unassembled WGS sequence"/>
</dbReference>
<comment type="catalytic activity">
    <reaction evidence="7 8">
        <text>alpha-D-glucose 1-phosphate + UTP + H(+) = UDP-alpha-D-glucose + diphosphate</text>
        <dbReference type="Rhea" id="RHEA:19889"/>
        <dbReference type="ChEBI" id="CHEBI:15378"/>
        <dbReference type="ChEBI" id="CHEBI:33019"/>
        <dbReference type="ChEBI" id="CHEBI:46398"/>
        <dbReference type="ChEBI" id="CHEBI:58601"/>
        <dbReference type="ChEBI" id="CHEBI:58885"/>
        <dbReference type="EC" id="2.7.7.9"/>
    </reaction>
</comment>
<dbReference type="PANTHER" id="PTHR43197">
    <property type="entry name" value="UTP--GLUCOSE-1-PHOSPHATE URIDYLYLTRANSFERASE"/>
    <property type="match status" value="1"/>
</dbReference>
<dbReference type="SUPFAM" id="SSF53448">
    <property type="entry name" value="Nucleotide-diphospho-sugar transferases"/>
    <property type="match status" value="1"/>
</dbReference>
<evidence type="ECO:0000256" key="1">
    <source>
        <dbReference type="ARBA" id="ARBA00006890"/>
    </source>
</evidence>
<keyword evidence="4 8" id="KW-0808">Transferase</keyword>
<name>A0A0R2PNM5_9GAMM</name>
<comment type="function">
    <text evidence="6">May play a role in stationary phase survival.</text>
</comment>
<dbReference type="GO" id="GO:0006011">
    <property type="term" value="P:UDP-alpha-D-glucose metabolic process"/>
    <property type="evidence" value="ECO:0007669"/>
    <property type="project" value="InterPro"/>
</dbReference>
<sequence length="277" mass="30868">MTKITKAVFPVAGLGTRFLPATKAIPKEMLPIIDKPLIEYAVEEAVLAGITEIIFITSHTKRAIEDHFDQNFELEAKLVESGKQDYLEKINPQIFKNIKFTYVRQKSQKGLGDAILHARHLIQDEAFAVLLADDLILNEPSCISQLIDLYEEKHCTVIGLNQVPLNKTNKYGVIASDDVGSSKRTFVVKDIVEKPESNPPSNLAVVGRYILSSKIFDYLENLDPSVGGEVQLTDAIKLMLKDQQVYGHLYEGLKFDCGSRHGYAEAITHLAKNILAT</sequence>
<evidence type="ECO:0000313" key="11">
    <source>
        <dbReference type="Proteomes" id="UP000050874"/>
    </source>
</evidence>
<accession>A0A0R2PNM5</accession>
<reference evidence="11" key="1">
    <citation type="submission" date="2015-10" db="EMBL/GenBank/DDBJ databases">
        <title>Metagenome-Assembled Genomes uncover a global brackish microbiome.</title>
        <authorList>
            <person name="Hugerth L.W."/>
            <person name="Larsson J."/>
            <person name="Alneberg J."/>
            <person name="Lindh M.V."/>
            <person name="Legrand C."/>
            <person name="Pinhassi J."/>
            <person name="Andersson A."/>
        </authorList>
    </citation>
    <scope>NUCLEOTIDE SEQUENCE [LARGE SCALE GENOMIC DNA]</scope>
</reference>
<protein>
    <recommendedName>
        <fullName evidence="3 8">UTP--glucose-1-phosphate uridylyltransferase</fullName>
        <ecNumber evidence="2 8">2.7.7.9</ecNumber>
    </recommendedName>
    <alternativeName>
        <fullName evidence="8">UDP-glucose pyrophosphorylase</fullName>
    </alternativeName>
</protein>
<proteinExistence type="inferred from homology"/>
<dbReference type="InterPro" id="IPR029044">
    <property type="entry name" value="Nucleotide-diphossugar_trans"/>
</dbReference>
<gene>
    <name evidence="10" type="ORF">ABR63_06270</name>
</gene>
<dbReference type="EMBL" id="LIAV01000320">
    <property type="protein sequence ID" value="KRO38592.1"/>
    <property type="molecule type" value="Genomic_DNA"/>
</dbReference>
<organism evidence="10 11">
    <name type="scientific">SAR86 cluster bacterium BACL1 MAG-120920-bin57</name>
    <dbReference type="NCBI Taxonomy" id="1655571"/>
    <lineage>
        <taxon>Bacteria</taxon>
        <taxon>Pseudomonadati</taxon>
        <taxon>Pseudomonadota</taxon>
        <taxon>Gammaproteobacteria</taxon>
        <taxon>SAR86 cluster</taxon>
    </lineage>
</organism>
<dbReference type="InterPro" id="IPR005771">
    <property type="entry name" value="GalU_uridylyltTrfase_bac/arc"/>
</dbReference>
<evidence type="ECO:0000256" key="7">
    <source>
        <dbReference type="ARBA" id="ARBA00048128"/>
    </source>
</evidence>
<evidence type="ECO:0000259" key="9">
    <source>
        <dbReference type="Pfam" id="PF00483"/>
    </source>
</evidence>
<evidence type="ECO:0000256" key="3">
    <source>
        <dbReference type="ARBA" id="ARBA00019048"/>
    </source>
</evidence>
<evidence type="ECO:0000256" key="2">
    <source>
        <dbReference type="ARBA" id="ARBA00012415"/>
    </source>
</evidence>
<dbReference type="GO" id="GO:0003983">
    <property type="term" value="F:UTP:glucose-1-phosphate uridylyltransferase activity"/>
    <property type="evidence" value="ECO:0007669"/>
    <property type="project" value="UniProtKB-EC"/>
</dbReference>
<dbReference type="AlphaFoldDB" id="A0A0R2PNM5"/>
<comment type="caution">
    <text evidence="10">The sequence shown here is derived from an EMBL/GenBank/DDBJ whole genome shotgun (WGS) entry which is preliminary data.</text>
</comment>
<evidence type="ECO:0000313" key="10">
    <source>
        <dbReference type="EMBL" id="KRO38592.1"/>
    </source>
</evidence>
<dbReference type="CDD" id="cd02541">
    <property type="entry name" value="UGPase_prokaryotic"/>
    <property type="match status" value="1"/>
</dbReference>
<evidence type="ECO:0000256" key="4">
    <source>
        <dbReference type="ARBA" id="ARBA00022679"/>
    </source>
</evidence>
<keyword evidence="5 8" id="KW-0548">Nucleotidyltransferase</keyword>
<comment type="similarity">
    <text evidence="1 8">Belongs to the UDPGP type 2 family.</text>
</comment>
<evidence type="ECO:0000256" key="6">
    <source>
        <dbReference type="ARBA" id="ARBA00037294"/>
    </source>
</evidence>
<evidence type="ECO:0000256" key="8">
    <source>
        <dbReference type="RuleBase" id="RU361259"/>
    </source>
</evidence>
<dbReference type="Gene3D" id="3.90.550.10">
    <property type="entry name" value="Spore Coat Polysaccharide Biosynthesis Protein SpsA, Chain A"/>
    <property type="match status" value="1"/>
</dbReference>
<dbReference type="EC" id="2.7.7.9" evidence="2 8"/>